<accession>A0A921SVM4</accession>
<dbReference type="GO" id="GO:0016746">
    <property type="term" value="F:acyltransferase activity"/>
    <property type="evidence" value="ECO:0007669"/>
    <property type="project" value="UniProtKB-KW"/>
</dbReference>
<organism evidence="2 3">
    <name type="scientific">Barnesiella viscericola</name>
    <dbReference type="NCBI Taxonomy" id="397865"/>
    <lineage>
        <taxon>Bacteria</taxon>
        <taxon>Pseudomonadati</taxon>
        <taxon>Bacteroidota</taxon>
        <taxon>Bacteroidia</taxon>
        <taxon>Bacteroidales</taxon>
        <taxon>Barnesiellaceae</taxon>
        <taxon>Barnesiella</taxon>
    </lineage>
</organism>
<dbReference type="Proteomes" id="UP000757103">
    <property type="component" value="Unassembled WGS sequence"/>
</dbReference>
<feature type="domain" description="Phospholipid/glycerol acyltransferase" evidence="1">
    <location>
        <begin position="83"/>
        <end position="200"/>
    </location>
</feature>
<dbReference type="InterPro" id="IPR002123">
    <property type="entry name" value="Plipid/glycerol_acylTrfase"/>
</dbReference>
<dbReference type="InterPro" id="IPR045746">
    <property type="entry name" value="ACT14924-like_Acyltransf_dom"/>
</dbReference>
<dbReference type="SUPFAM" id="SSF69593">
    <property type="entry name" value="Glycerol-3-phosphate (1)-acyltransferase"/>
    <property type="match status" value="1"/>
</dbReference>
<dbReference type="EMBL" id="DYUD01000024">
    <property type="protein sequence ID" value="HJG89452.1"/>
    <property type="molecule type" value="Genomic_DNA"/>
</dbReference>
<comment type="caution">
    <text evidence="2">The sequence shown here is derived from an EMBL/GenBank/DDBJ whole genome shotgun (WGS) entry which is preliminary data.</text>
</comment>
<keyword evidence="2" id="KW-0808">Transferase</keyword>
<reference evidence="2" key="2">
    <citation type="submission" date="2021-09" db="EMBL/GenBank/DDBJ databases">
        <authorList>
            <person name="Gilroy R."/>
        </authorList>
    </citation>
    <scope>NUCLEOTIDE SEQUENCE</scope>
    <source>
        <strain evidence="2">CHK121-7720</strain>
    </source>
</reference>
<evidence type="ECO:0000313" key="2">
    <source>
        <dbReference type="EMBL" id="HJG89452.1"/>
    </source>
</evidence>
<name>A0A921SVM4_9BACT</name>
<sequence length="283" mass="32926">MSSEPLKIDIEKVVREKTPKYAKRIPGFLFRYLKRTIHQDEINYVLSTYKDSTGVQFADDLLDYMNVHANVIGIENIPAEGRFIFASNHPLGALDGVTLIRFFGHYYNGKIKFLVNDLLMNIKPLEPVFLPINKYGSQAKESSVQINKAYESDEQMLIFPAGLCSRLQHGQIRDLEWKKTFIAKAIQSQRDIIPIYFEGQNSAFFYRFAKIRKSLGIKFNIELIYLPDEMFSSKNKTFNIYIGKPIPWQTFDKSKSLQEWAQVVKEQVYQIKNQSHGTDYRAR</sequence>
<dbReference type="SMART" id="SM00563">
    <property type="entry name" value="PlsC"/>
    <property type="match status" value="1"/>
</dbReference>
<proteinExistence type="predicted"/>
<gene>
    <name evidence="2" type="ORF">K8U91_08300</name>
</gene>
<reference evidence="2" key="1">
    <citation type="journal article" date="2021" name="PeerJ">
        <title>Extensive microbial diversity within the chicken gut microbiome revealed by metagenomics and culture.</title>
        <authorList>
            <person name="Gilroy R."/>
            <person name="Ravi A."/>
            <person name="Getino M."/>
            <person name="Pursley I."/>
            <person name="Horton D.L."/>
            <person name="Alikhan N.F."/>
            <person name="Baker D."/>
            <person name="Gharbi K."/>
            <person name="Hall N."/>
            <person name="Watson M."/>
            <person name="Adriaenssens E.M."/>
            <person name="Foster-Nyarko E."/>
            <person name="Jarju S."/>
            <person name="Secka A."/>
            <person name="Antonio M."/>
            <person name="Oren A."/>
            <person name="Chaudhuri R.R."/>
            <person name="La Ragione R."/>
            <person name="Hildebrand F."/>
            <person name="Pallen M.J."/>
        </authorList>
    </citation>
    <scope>NUCLEOTIDE SEQUENCE</scope>
    <source>
        <strain evidence="2">CHK121-7720</strain>
    </source>
</reference>
<keyword evidence="2" id="KW-0012">Acyltransferase</keyword>
<dbReference type="AlphaFoldDB" id="A0A921SVM4"/>
<protein>
    <submittedName>
        <fullName evidence="2">1-acyl-sn-glycerol-3-phosphate acyltransferase</fullName>
    </submittedName>
</protein>
<evidence type="ECO:0000259" key="1">
    <source>
        <dbReference type="SMART" id="SM00563"/>
    </source>
</evidence>
<dbReference type="RefSeq" id="WP_025278464.1">
    <property type="nucleotide sequence ID" value="NZ_CAKMIC010000011.1"/>
</dbReference>
<dbReference type="GeneID" id="90529109"/>
<dbReference type="Pfam" id="PF19576">
    <property type="entry name" value="Acyltransf_2"/>
    <property type="match status" value="1"/>
</dbReference>
<evidence type="ECO:0000313" key="3">
    <source>
        <dbReference type="Proteomes" id="UP000757103"/>
    </source>
</evidence>